<keyword evidence="1" id="KW-0812">Transmembrane</keyword>
<evidence type="ECO:0000256" key="1">
    <source>
        <dbReference type="SAM" id="Phobius"/>
    </source>
</evidence>
<proteinExistence type="predicted"/>
<dbReference type="EMBL" id="BK015359">
    <property type="protein sequence ID" value="DAE03127.1"/>
    <property type="molecule type" value="Genomic_DNA"/>
</dbReference>
<name>A0A8S5P7K2_9CAUD</name>
<keyword evidence="1" id="KW-0472">Membrane</keyword>
<feature type="transmembrane region" description="Helical" evidence="1">
    <location>
        <begin position="6"/>
        <end position="27"/>
    </location>
</feature>
<accession>A0A8S5P7K2</accession>
<reference evidence="2" key="1">
    <citation type="journal article" date="2021" name="Proc. Natl. Acad. Sci. U.S.A.">
        <title>A Catalog of Tens of Thousands of Viruses from Human Metagenomes Reveals Hidden Associations with Chronic Diseases.</title>
        <authorList>
            <person name="Tisza M.J."/>
            <person name="Buck C.B."/>
        </authorList>
    </citation>
    <scope>NUCLEOTIDE SEQUENCE</scope>
    <source>
        <strain evidence="2">CtU7u6</strain>
    </source>
</reference>
<evidence type="ECO:0000313" key="2">
    <source>
        <dbReference type="EMBL" id="DAE03127.1"/>
    </source>
</evidence>
<protein>
    <submittedName>
        <fullName evidence="2">Dystroglycan</fullName>
    </submittedName>
</protein>
<organism evidence="2">
    <name type="scientific">Podoviridae sp. ctU7u6</name>
    <dbReference type="NCBI Taxonomy" id="2825252"/>
    <lineage>
        <taxon>Viruses</taxon>
        <taxon>Duplodnaviria</taxon>
        <taxon>Heunggongvirae</taxon>
        <taxon>Uroviricota</taxon>
        <taxon>Caudoviricetes</taxon>
    </lineage>
</organism>
<sequence length="51" mass="6270">MKILIIAAIPIVFAIVYYMLCILSQYIDYRKKRLPKEKYSEFCKRVYTRYL</sequence>
<keyword evidence="1" id="KW-1133">Transmembrane helix</keyword>